<dbReference type="Pfam" id="PF07550">
    <property type="entry name" value="Shr-like_HID"/>
    <property type="match status" value="1"/>
</dbReference>
<dbReference type="EMBL" id="CP051680">
    <property type="protein sequence ID" value="QJD84586.1"/>
    <property type="molecule type" value="Genomic_DNA"/>
</dbReference>
<organism evidence="2 3">
    <name type="scientific">Cohnella herbarum</name>
    <dbReference type="NCBI Taxonomy" id="2728023"/>
    <lineage>
        <taxon>Bacteria</taxon>
        <taxon>Bacillati</taxon>
        <taxon>Bacillota</taxon>
        <taxon>Bacilli</taxon>
        <taxon>Bacillales</taxon>
        <taxon>Paenibacillaceae</taxon>
        <taxon>Cohnella</taxon>
    </lineage>
</organism>
<evidence type="ECO:0000313" key="3">
    <source>
        <dbReference type="Proteomes" id="UP000502248"/>
    </source>
</evidence>
<name>A0A7Z2VKB2_9BACL</name>
<evidence type="ECO:0000313" key="2">
    <source>
        <dbReference type="EMBL" id="QJD84586.1"/>
    </source>
</evidence>
<reference evidence="2 3" key="1">
    <citation type="submission" date="2020-04" db="EMBL/GenBank/DDBJ databases">
        <title>Genome sequencing of novel species.</title>
        <authorList>
            <person name="Heo J."/>
            <person name="Kim S.-J."/>
            <person name="Kim J.-S."/>
            <person name="Hong S.-B."/>
            <person name="Kwon S.-W."/>
        </authorList>
    </citation>
    <scope>NUCLEOTIDE SEQUENCE [LARGE SCALE GENOMIC DNA]</scope>
    <source>
        <strain evidence="2 3">MFER-1</strain>
    </source>
</reference>
<dbReference type="Proteomes" id="UP000502248">
    <property type="component" value="Chromosome"/>
</dbReference>
<keyword evidence="3" id="KW-1185">Reference proteome</keyword>
<protein>
    <submittedName>
        <fullName evidence="2">DUF1533 domain-containing protein</fullName>
    </submittedName>
</protein>
<dbReference type="RefSeq" id="WP_169280867.1">
    <property type="nucleotide sequence ID" value="NZ_CP051680.1"/>
</dbReference>
<evidence type="ECO:0000259" key="1">
    <source>
        <dbReference type="Pfam" id="PF07550"/>
    </source>
</evidence>
<dbReference type="AlphaFoldDB" id="A0A7Z2VKB2"/>
<dbReference type="KEGG" id="cheb:HH215_16310"/>
<proteinExistence type="predicted"/>
<sequence>MRKIHQKATAIFLAMLMVLGGMTGLLTPGGSKAYATGLQTISDANITNVVTSADHKTVTLTTNMFMTPRSDVSVTDTVYVKRTEPGAFVSLTADSAANTVTVTPTSPDGDDQTVFVLTFDVPLIGLVNQIQIQGQNFDAHDNMQYVGNATTGPLDLKAPAYVGSTSRNGEWVELYFDENLVYNTDEDIETFLRSKMSISTDGTTFEVIPEHMYLSFRDNWIYLEGRYNMKVILGENTRIKIASGTFMDSMGNLNDEMNLDVTPPVIQSAVLSDADKKVTITFNESIFENTDWIDGDLQDYIYLKKNGTRTDWVVGDGNGDGINDDSDTVSIVDGKLVVTFAQALVGRNNQIVIDGYVLKDFDGNIATNETISPTIEVGAVTDITPPKLLNYYFSSDKTNLTFVFDEDVLSNTADFNSRIDKGGSTWSWGNGIAVEFLANTIILHFNEPATGYQYYISIYSNSIKDKAGNVLNDGIYTNWMYPNTPLVLNYGRISQNGRLLNLDFNLDLADNTIVDGISHLKEMIKVSTDQGVNFEPLAVEDVVTIRGNRLLVLFHNAKKSGTLQVIVEADAVRYSHLINGLRNSEIKTVIVDNTPLLKGYFFSNSASEFEFEDDASWRSKVRDVIVYVYEGDDEVERKLTSSEYTLTAGKLTINKGVFQKGFDYRVYIDADGYSRNEIRGEAFNSSELFYMTAPVISKQSGIVAKVNLLRDNDIDVDNGSTQTVVFELFNGTTPVSIVASELDVYTGTYTAQFNVIDAATNDKYSVKAFVLNKFSNDYTNVGLKMTTEVTQTEYDLMLNEQIHNNQ</sequence>
<dbReference type="InterPro" id="IPR011432">
    <property type="entry name" value="Shr-like_HID"/>
</dbReference>
<feature type="domain" description="Heme-binding protein Shr-like Hb-interacting" evidence="1">
    <location>
        <begin position="604"/>
        <end position="678"/>
    </location>
</feature>
<accession>A0A7Z2VKB2</accession>
<gene>
    <name evidence="2" type="ORF">HH215_16310</name>
</gene>